<accession>A0A5N5LL59</accession>
<dbReference type="EMBL" id="VFJC01000018">
    <property type="protein sequence ID" value="KAB5543419.1"/>
    <property type="molecule type" value="Genomic_DNA"/>
</dbReference>
<proteinExistence type="predicted"/>
<gene>
    <name evidence="1" type="ORF">PHYPO_G00078900</name>
</gene>
<protein>
    <submittedName>
        <fullName evidence="1">Uncharacterized protein</fullName>
    </submittedName>
</protein>
<evidence type="ECO:0000313" key="2">
    <source>
        <dbReference type="Proteomes" id="UP000327468"/>
    </source>
</evidence>
<reference evidence="1 2" key="1">
    <citation type="submission" date="2019-06" db="EMBL/GenBank/DDBJ databases">
        <title>A chromosome-scale genome assembly of the striped catfish, Pangasianodon hypophthalmus.</title>
        <authorList>
            <person name="Wen M."/>
            <person name="Zahm M."/>
            <person name="Roques C."/>
            <person name="Cabau C."/>
            <person name="Klopp C."/>
            <person name="Donnadieu C."/>
            <person name="Jouanno E."/>
            <person name="Avarre J.-C."/>
            <person name="Campet M."/>
            <person name="Ha T.T.T."/>
            <person name="Dugue R."/>
            <person name="Lampietro C."/>
            <person name="Louis A."/>
            <person name="Herpin A."/>
            <person name="Echchiki A."/>
            <person name="Berthelot C."/>
            <person name="Parey E."/>
            <person name="Roest-Crollius H."/>
            <person name="Braasch I."/>
            <person name="Postlethwait J."/>
            <person name="Bobe J."/>
            <person name="Montfort J."/>
            <person name="Bouchez O."/>
            <person name="Begum T."/>
            <person name="Schartl M."/>
            <person name="Guiguen Y."/>
        </authorList>
    </citation>
    <scope>NUCLEOTIDE SEQUENCE [LARGE SCALE GENOMIC DNA]</scope>
    <source>
        <strain evidence="1 2">Indonesia</strain>
        <tissue evidence="1">Blood</tissue>
    </source>
</reference>
<dbReference type="AlphaFoldDB" id="A0A5N5LL59"/>
<evidence type="ECO:0000313" key="1">
    <source>
        <dbReference type="EMBL" id="KAB5543419.1"/>
    </source>
</evidence>
<sequence>MSLIGVWPGNCTKVCRNCLSARHIVRMALHTVAFPTCSASPTSVLCADPQCVTLEMEGFKMFVK</sequence>
<organism evidence="1 2">
    <name type="scientific">Pangasianodon hypophthalmus</name>
    <name type="common">Striped catfish</name>
    <name type="synonym">Helicophagus hypophthalmus</name>
    <dbReference type="NCBI Taxonomy" id="310915"/>
    <lineage>
        <taxon>Eukaryota</taxon>
        <taxon>Metazoa</taxon>
        <taxon>Chordata</taxon>
        <taxon>Craniata</taxon>
        <taxon>Vertebrata</taxon>
        <taxon>Euteleostomi</taxon>
        <taxon>Actinopterygii</taxon>
        <taxon>Neopterygii</taxon>
        <taxon>Teleostei</taxon>
        <taxon>Ostariophysi</taxon>
        <taxon>Siluriformes</taxon>
        <taxon>Pangasiidae</taxon>
        <taxon>Pangasianodon</taxon>
    </lineage>
</organism>
<keyword evidence="2" id="KW-1185">Reference proteome</keyword>
<name>A0A5N5LL59_PANHP</name>
<comment type="caution">
    <text evidence="1">The sequence shown here is derived from an EMBL/GenBank/DDBJ whole genome shotgun (WGS) entry which is preliminary data.</text>
</comment>
<dbReference type="Proteomes" id="UP000327468">
    <property type="component" value="Chromosome 17"/>
</dbReference>